<gene>
    <name evidence="5" type="ORF">RM549_17450</name>
</gene>
<protein>
    <submittedName>
        <fullName evidence="5">DUF726 domain-containing protein</fullName>
    </submittedName>
</protein>
<organism evidence="5 6">
    <name type="scientific">Autumnicola patrickiae</name>
    <dbReference type="NCBI Taxonomy" id="3075591"/>
    <lineage>
        <taxon>Bacteria</taxon>
        <taxon>Pseudomonadati</taxon>
        <taxon>Bacteroidota</taxon>
        <taxon>Flavobacteriia</taxon>
        <taxon>Flavobacteriales</taxon>
        <taxon>Flavobacteriaceae</taxon>
        <taxon>Autumnicola</taxon>
    </lineage>
</organism>
<name>A0ABU3E6F9_9FLAO</name>
<comment type="subcellular location">
    <subcellularLocation>
        <location evidence="1">Membrane</location>
        <topology evidence="1">Multi-pass membrane protein</topology>
    </subcellularLocation>
</comment>
<dbReference type="PANTHER" id="PTHR17920:SF3">
    <property type="entry name" value="TRANSMEMBRANE AND COILED-COIL DOMAIN-CONTAINING PROTEIN 4"/>
    <property type="match status" value="1"/>
</dbReference>
<accession>A0ABU3E6F9</accession>
<dbReference type="RefSeq" id="WP_311687167.1">
    <property type="nucleotide sequence ID" value="NZ_JAVRHM010000028.1"/>
</dbReference>
<evidence type="ECO:0000313" key="6">
    <source>
        <dbReference type="Proteomes" id="UP001261624"/>
    </source>
</evidence>
<evidence type="ECO:0000256" key="4">
    <source>
        <dbReference type="ARBA" id="ARBA00023136"/>
    </source>
</evidence>
<keyword evidence="3" id="KW-1133">Transmembrane helix</keyword>
<proteinExistence type="predicted"/>
<reference evidence="5 6" key="1">
    <citation type="submission" date="2023-09" db="EMBL/GenBank/DDBJ databases">
        <authorList>
            <person name="Rey-Velasco X."/>
        </authorList>
    </citation>
    <scope>NUCLEOTIDE SEQUENCE [LARGE SCALE GENOMIC DNA]</scope>
    <source>
        <strain evidence="5 6">F188</strain>
    </source>
</reference>
<dbReference type="Pfam" id="PF05277">
    <property type="entry name" value="DUF726"/>
    <property type="match status" value="1"/>
</dbReference>
<dbReference type="SUPFAM" id="SSF53474">
    <property type="entry name" value="alpha/beta-Hydrolases"/>
    <property type="match status" value="1"/>
</dbReference>
<keyword evidence="2" id="KW-0812">Transmembrane</keyword>
<dbReference type="Gene3D" id="3.40.50.1820">
    <property type="entry name" value="alpha/beta hydrolase"/>
    <property type="match status" value="1"/>
</dbReference>
<sequence>MKINCISEFEKITQDPDSRFILERMFLKSSTDKFKITKHHEGKYPAVITISGFLTEDGENFKKWESSITKIYPDREWFHVEWNCEKVPDKAQKVFNKILEIKATSYFTRGMTAGVLPLSFSPYLSIPLILINNWWHSAVRNSKQAGKKLANTFLACPDKEFILIGHSLGARVIFNCLEHIKRSGEETCIKEVHLLGGAVNSRKAKWNKTESTVKDKVYNYYSGNDSILKICYSAAMIDRYPIGLQSIDLPYFENIDSTMDVFGHTEYTPNFHKLKSKNQKQLTGDLTIGEKLTGKII</sequence>
<dbReference type="PANTHER" id="PTHR17920">
    <property type="entry name" value="TRANSMEMBRANE AND COILED-COIL DOMAIN-CONTAINING PROTEIN 4 TMCO4"/>
    <property type="match status" value="1"/>
</dbReference>
<dbReference type="EMBL" id="JAVRHM010000028">
    <property type="protein sequence ID" value="MDT0691581.1"/>
    <property type="molecule type" value="Genomic_DNA"/>
</dbReference>
<evidence type="ECO:0000256" key="1">
    <source>
        <dbReference type="ARBA" id="ARBA00004141"/>
    </source>
</evidence>
<keyword evidence="6" id="KW-1185">Reference proteome</keyword>
<evidence type="ECO:0000313" key="5">
    <source>
        <dbReference type="EMBL" id="MDT0691581.1"/>
    </source>
</evidence>
<comment type="caution">
    <text evidence="5">The sequence shown here is derived from an EMBL/GenBank/DDBJ whole genome shotgun (WGS) entry which is preliminary data.</text>
</comment>
<evidence type="ECO:0000256" key="2">
    <source>
        <dbReference type="ARBA" id="ARBA00022692"/>
    </source>
</evidence>
<dbReference type="InterPro" id="IPR029058">
    <property type="entry name" value="AB_hydrolase_fold"/>
</dbReference>
<dbReference type="InterPro" id="IPR007941">
    <property type="entry name" value="DUF726"/>
</dbReference>
<dbReference type="Proteomes" id="UP001261624">
    <property type="component" value="Unassembled WGS sequence"/>
</dbReference>
<keyword evidence="4" id="KW-0472">Membrane</keyword>
<evidence type="ECO:0000256" key="3">
    <source>
        <dbReference type="ARBA" id="ARBA00022989"/>
    </source>
</evidence>